<proteinExistence type="predicted"/>
<dbReference type="Gene3D" id="1.10.10.10">
    <property type="entry name" value="Winged helix-like DNA-binding domain superfamily/Winged helix DNA-binding domain"/>
    <property type="match status" value="1"/>
</dbReference>
<evidence type="ECO:0000313" key="3">
    <source>
        <dbReference type="Proteomes" id="UP001500928"/>
    </source>
</evidence>
<protein>
    <submittedName>
        <fullName evidence="2">MarR family winged helix-turn-helix transcriptional regulator</fullName>
    </submittedName>
</protein>
<dbReference type="InterPro" id="IPR039422">
    <property type="entry name" value="MarR/SlyA-like"/>
</dbReference>
<dbReference type="PANTHER" id="PTHR33164:SF99">
    <property type="entry name" value="MARR FAMILY REGULATORY PROTEIN"/>
    <property type="match status" value="1"/>
</dbReference>
<organism evidence="2 3">
    <name type="scientific">Actinomycetospora chlora</name>
    <dbReference type="NCBI Taxonomy" id="663608"/>
    <lineage>
        <taxon>Bacteria</taxon>
        <taxon>Bacillati</taxon>
        <taxon>Actinomycetota</taxon>
        <taxon>Actinomycetes</taxon>
        <taxon>Pseudonocardiales</taxon>
        <taxon>Pseudonocardiaceae</taxon>
        <taxon>Actinomycetospora</taxon>
    </lineage>
</organism>
<sequence length="169" mass="17940">MVNVVDEKVNPIDHHVQMSGGELVFRLLGAFRELVDAMHDELARRGHPDVRPVHGFALQAIAAGPVTGSAVAARLGVTKQAAGKTLDGLVERGYAERTGDPGDARRRLVVLTPRGREVLAISADVLERCRARWADQVGPDRFAALEAALRTMTDGGAGPLAAAGWFASS</sequence>
<evidence type="ECO:0000259" key="1">
    <source>
        <dbReference type="PROSITE" id="PS50995"/>
    </source>
</evidence>
<dbReference type="InterPro" id="IPR000835">
    <property type="entry name" value="HTH_MarR-typ"/>
</dbReference>
<reference evidence="3" key="1">
    <citation type="journal article" date="2019" name="Int. J. Syst. Evol. Microbiol.">
        <title>The Global Catalogue of Microorganisms (GCM) 10K type strain sequencing project: providing services to taxonomists for standard genome sequencing and annotation.</title>
        <authorList>
            <consortium name="The Broad Institute Genomics Platform"/>
            <consortium name="The Broad Institute Genome Sequencing Center for Infectious Disease"/>
            <person name="Wu L."/>
            <person name="Ma J."/>
        </authorList>
    </citation>
    <scope>NUCLEOTIDE SEQUENCE [LARGE SCALE GENOMIC DNA]</scope>
    <source>
        <strain evidence="3">JCM 17979</strain>
    </source>
</reference>
<dbReference type="SMART" id="SM00347">
    <property type="entry name" value="HTH_MARR"/>
    <property type="match status" value="1"/>
</dbReference>
<dbReference type="EMBL" id="BAABHO010000037">
    <property type="protein sequence ID" value="GAA4800358.1"/>
    <property type="molecule type" value="Genomic_DNA"/>
</dbReference>
<dbReference type="Proteomes" id="UP001500928">
    <property type="component" value="Unassembled WGS sequence"/>
</dbReference>
<feature type="domain" description="HTH marR-type" evidence="1">
    <location>
        <begin position="20"/>
        <end position="154"/>
    </location>
</feature>
<comment type="caution">
    <text evidence="2">The sequence shown here is derived from an EMBL/GenBank/DDBJ whole genome shotgun (WGS) entry which is preliminary data.</text>
</comment>
<keyword evidence="3" id="KW-1185">Reference proteome</keyword>
<name>A0ABP9BVP6_9PSEU</name>
<accession>A0ABP9BVP6</accession>
<dbReference type="SUPFAM" id="SSF46785">
    <property type="entry name" value="Winged helix' DNA-binding domain"/>
    <property type="match status" value="1"/>
</dbReference>
<gene>
    <name evidence="2" type="ORF">GCM10023200_41520</name>
</gene>
<dbReference type="Pfam" id="PF12802">
    <property type="entry name" value="MarR_2"/>
    <property type="match status" value="1"/>
</dbReference>
<evidence type="ECO:0000313" key="2">
    <source>
        <dbReference type="EMBL" id="GAA4800358.1"/>
    </source>
</evidence>
<dbReference type="InterPro" id="IPR036388">
    <property type="entry name" value="WH-like_DNA-bd_sf"/>
</dbReference>
<dbReference type="InterPro" id="IPR036390">
    <property type="entry name" value="WH_DNA-bd_sf"/>
</dbReference>
<dbReference type="PROSITE" id="PS50995">
    <property type="entry name" value="HTH_MARR_2"/>
    <property type="match status" value="1"/>
</dbReference>
<dbReference type="PANTHER" id="PTHR33164">
    <property type="entry name" value="TRANSCRIPTIONAL REGULATOR, MARR FAMILY"/>
    <property type="match status" value="1"/>
</dbReference>